<proteinExistence type="inferred from homology"/>
<reference evidence="9 10" key="1">
    <citation type="submission" date="2019-08" db="EMBL/GenBank/DDBJ databases">
        <title>Ulvibacter marinistellae sp. nov., isolated from a starfish, Patiria pectinifera.</title>
        <authorList>
            <person name="Kawano K."/>
            <person name="Ushijima N."/>
            <person name="Kihara M."/>
            <person name="Itoh H."/>
        </authorList>
    </citation>
    <scope>NUCLEOTIDE SEQUENCE [LARGE SCALE GENOMIC DNA]</scope>
    <source>
        <strain evidence="9 10">KK4</strain>
    </source>
</reference>
<evidence type="ECO:0000256" key="3">
    <source>
        <dbReference type="ARBA" id="ARBA00008766"/>
    </source>
</evidence>
<evidence type="ECO:0000256" key="2">
    <source>
        <dbReference type="ARBA" id="ARBA00001936"/>
    </source>
</evidence>
<gene>
    <name evidence="9" type="primary">pepP</name>
    <name evidence="9" type="ORF">ULMS_01890</name>
</gene>
<keyword evidence="10" id="KW-1185">Reference proteome</keyword>
<dbReference type="EC" id="3.4.11.9" evidence="4"/>
<evidence type="ECO:0000256" key="4">
    <source>
        <dbReference type="ARBA" id="ARBA00012574"/>
    </source>
</evidence>
<sequence length="429" mass="49495">MKYHPIDRNLFIKNRKNFMAKMKPSSLAVFNSNDVYPVSADSTMPFEQSRDIFYLSGVDQEESILVLFPDAPNPKHREMLFLTETNEHIAVWEGEKLTKDKAFETSGVKTVFWLKEFDKVFYEVMTQVDTIYFNTNEHYRANVATETREARFIKATKDKFPAHSWAKSNPILQRLRSVKDQIEIDLMQTACDITEKGFRRVLGFVKPGVWEFDIEAEFMHEFLKNRSKKFAYTPIVASGNNANVLHYIENNQECKAGDLILLDVGAEYANYSSDMSRTIPVSGRFTDRQKQVYNAVNRVKNDATKMLVPGTMWAEYHVEVGKLMTSELIRLGLLDKADVKNENPDWPAYKKYFMHGTSHHIGLDTHDYGLLYEPMQAGNVFTVEPGIYIPDEGFGIRLEDDLVIQKTGEPFNLMRDIPIEADEIEDLMN</sequence>
<dbReference type="GO" id="GO:0006508">
    <property type="term" value="P:proteolysis"/>
    <property type="evidence" value="ECO:0007669"/>
    <property type="project" value="TreeGrafter"/>
</dbReference>
<organism evidence="9 10">
    <name type="scientific">Patiriisocius marinistellae</name>
    <dbReference type="NCBI Taxonomy" id="2494560"/>
    <lineage>
        <taxon>Bacteria</taxon>
        <taxon>Pseudomonadati</taxon>
        <taxon>Bacteroidota</taxon>
        <taxon>Flavobacteriia</taxon>
        <taxon>Flavobacteriales</taxon>
        <taxon>Flavobacteriaceae</taxon>
        <taxon>Patiriisocius</taxon>
    </lineage>
</organism>
<dbReference type="CDD" id="cd01087">
    <property type="entry name" value="Prolidase"/>
    <property type="match status" value="1"/>
</dbReference>
<dbReference type="InterPro" id="IPR052433">
    <property type="entry name" value="X-Pro_dipept-like"/>
</dbReference>
<keyword evidence="5" id="KW-0479">Metal-binding</keyword>
<comment type="similarity">
    <text evidence="3">Belongs to the peptidase M24B family.</text>
</comment>
<dbReference type="GO" id="GO:0070006">
    <property type="term" value="F:metalloaminopeptidase activity"/>
    <property type="evidence" value="ECO:0007669"/>
    <property type="project" value="InterPro"/>
</dbReference>
<dbReference type="RefSeq" id="WP_151892629.1">
    <property type="nucleotide sequence ID" value="NZ_BKCF01000001.1"/>
</dbReference>
<comment type="cofactor">
    <cofactor evidence="2">
        <name>Mn(2+)</name>
        <dbReference type="ChEBI" id="CHEBI:29035"/>
    </cofactor>
</comment>
<feature type="domain" description="Aminopeptidase P N-terminal" evidence="8">
    <location>
        <begin position="6"/>
        <end position="142"/>
    </location>
</feature>
<evidence type="ECO:0000256" key="7">
    <source>
        <dbReference type="ARBA" id="ARBA00023211"/>
    </source>
</evidence>
<evidence type="ECO:0000256" key="6">
    <source>
        <dbReference type="ARBA" id="ARBA00022801"/>
    </source>
</evidence>
<dbReference type="Pfam" id="PF00557">
    <property type="entry name" value="Peptidase_M24"/>
    <property type="match status" value="1"/>
</dbReference>
<dbReference type="SUPFAM" id="SSF53092">
    <property type="entry name" value="Creatinase/prolidase N-terminal domain"/>
    <property type="match status" value="1"/>
</dbReference>
<name>A0A5J4FYD4_9FLAO</name>
<dbReference type="EMBL" id="BKCF01000001">
    <property type="protein sequence ID" value="GEQ84681.1"/>
    <property type="molecule type" value="Genomic_DNA"/>
</dbReference>
<evidence type="ECO:0000259" key="8">
    <source>
        <dbReference type="SMART" id="SM01011"/>
    </source>
</evidence>
<dbReference type="InterPro" id="IPR007865">
    <property type="entry name" value="Aminopep_P_N"/>
</dbReference>
<dbReference type="InterPro" id="IPR036005">
    <property type="entry name" value="Creatinase/aminopeptidase-like"/>
</dbReference>
<dbReference type="Pfam" id="PF05195">
    <property type="entry name" value="AMP_N"/>
    <property type="match status" value="1"/>
</dbReference>
<dbReference type="Proteomes" id="UP000326994">
    <property type="component" value="Unassembled WGS sequence"/>
</dbReference>
<dbReference type="InterPro" id="IPR029149">
    <property type="entry name" value="Creatin/AminoP/Spt16_N"/>
</dbReference>
<keyword evidence="7" id="KW-0464">Manganese</keyword>
<dbReference type="GO" id="GO:0030145">
    <property type="term" value="F:manganese ion binding"/>
    <property type="evidence" value="ECO:0007669"/>
    <property type="project" value="InterPro"/>
</dbReference>
<dbReference type="SMART" id="SM01011">
    <property type="entry name" value="AMP_N"/>
    <property type="match status" value="1"/>
</dbReference>
<evidence type="ECO:0000313" key="10">
    <source>
        <dbReference type="Proteomes" id="UP000326994"/>
    </source>
</evidence>
<keyword evidence="9" id="KW-0031">Aminopeptidase</keyword>
<dbReference type="PANTHER" id="PTHR43226:SF4">
    <property type="entry name" value="XAA-PRO AMINOPEPTIDASE 3"/>
    <property type="match status" value="1"/>
</dbReference>
<evidence type="ECO:0000313" key="9">
    <source>
        <dbReference type="EMBL" id="GEQ84681.1"/>
    </source>
</evidence>
<evidence type="ECO:0000256" key="5">
    <source>
        <dbReference type="ARBA" id="ARBA00022723"/>
    </source>
</evidence>
<evidence type="ECO:0000256" key="1">
    <source>
        <dbReference type="ARBA" id="ARBA00001424"/>
    </source>
</evidence>
<accession>A0A5J4FYD4</accession>
<dbReference type="SUPFAM" id="SSF55920">
    <property type="entry name" value="Creatinase/aminopeptidase"/>
    <property type="match status" value="1"/>
</dbReference>
<dbReference type="PANTHER" id="PTHR43226">
    <property type="entry name" value="XAA-PRO AMINOPEPTIDASE 3"/>
    <property type="match status" value="1"/>
</dbReference>
<protein>
    <recommendedName>
        <fullName evidence="4">Xaa-Pro aminopeptidase</fullName>
        <ecNumber evidence="4">3.4.11.9</ecNumber>
    </recommendedName>
</protein>
<dbReference type="Gene3D" id="3.90.230.10">
    <property type="entry name" value="Creatinase/methionine aminopeptidase superfamily"/>
    <property type="match status" value="1"/>
</dbReference>
<keyword evidence="9" id="KW-0645">Protease</keyword>
<dbReference type="InterPro" id="IPR000994">
    <property type="entry name" value="Pept_M24"/>
</dbReference>
<keyword evidence="6" id="KW-0378">Hydrolase</keyword>
<dbReference type="OrthoDB" id="9806388at2"/>
<comment type="catalytic activity">
    <reaction evidence="1">
        <text>Release of any N-terminal amino acid, including proline, that is linked to proline, even from a dipeptide or tripeptide.</text>
        <dbReference type="EC" id="3.4.11.9"/>
    </reaction>
</comment>
<dbReference type="Gene3D" id="3.40.350.10">
    <property type="entry name" value="Creatinase/prolidase N-terminal domain"/>
    <property type="match status" value="1"/>
</dbReference>
<comment type="caution">
    <text evidence="9">The sequence shown here is derived from an EMBL/GenBank/DDBJ whole genome shotgun (WGS) entry which is preliminary data.</text>
</comment>
<dbReference type="AlphaFoldDB" id="A0A5J4FYD4"/>